<organism evidence="4 5">
    <name type="scientific">Pilibacter termitis</name>
    <dbReference type="NCBI Taxonomy" id="263852"/>
    <lineage>
        <taxon>Bacteria</taxon>
        <taxon>Bacillati</taxon>
        <taxon>Bacillota</taxon>
        <taxon>Bacilli</taxon>
        <taxon>Lactobacillales</taxon>
        <taxon>Enterococcaceae</taxon>
        <taxon>Pilibacter</taxon>
    </lineage>
</organism>
<dbReference type="Gene3D" id="3.40.50.880">
    <property type="match status" value="1"/>
</dbReference>
<feature type="domain" description="Lacto-N-biose phosphorylase central" evidence="2">
    <location>
        <begin position="441"/>
        <end position="659"/>
    </location>
</feature>
<feature type="domain" description="Lacto-N-biose phosphorylase-like N-terminal TIM barrel" evidence="1">
    <location>
        <begin position="4"/>
        <end position="437"/>
    </location>
</feature>
<dbReference type="InterPro" id="IPR013780">
    <property type="entry name" value="Glyco_hydro_b"/>
</dbReference>
<feature type="domain" description="Lacto-N-biose phosphorylase C-terminal" evidence="3">
    <location>
        <begin position="666"/>
        <end position="716"/>
    </location>
</feature>
<sequence>MSKGRVTLPSEKNYFKETMRIAEKWGADAIRDSDGTKLDDELKKSPFKIYNAYFPTRAHNDFITQHMEECPEMYLMSERVMATNEEVEIAFMREYYPEQLKVDYLHNPKEYWEVIDRTTGSVVSTEEWSLDSEKNSITIYKAKKWHEYTVSFLAYIIWDPVEMYNHLTNDWGDKEHEIPFDVLQPHSYQFVLETMANWLKENPDVDVVRFTTFFYQFSLVFNQYGKEKFVDWFGYGASVSPLMLEKFKEAKGYALRAEDFIDEGYYNSSFRIPTQNYLDYIDFVQQFVTKTVRKLTDMVHSSGKEAMMFLGDQWLGTEPYGNYFKETGLDAVVGSVGDGTTLRMISDIPHVKYTEGRFLPYFFPDTFFAGNEENIVNEARMNWVQARRAILRSPIERMGYGGYLTLADKFPAFIETVAEITEEFRQIHKEIKGSRAKTKLNVALLNHWGALRSWQAFTVAHALYCKEAYSYYGVLEALSGMDVEVSFISFEDVLTDGIDQTIDVIINAGAMNTAFSGGEIWKNERLISCLNEWIYNGGGFIGVGEPSGCEHQGRTFQMAHALGVDKEVGYSLSTDKYFKTAEKTHFITEGMMKFDFGEVVNSVYSLSENTEILEFSNDEVHISANEFGNGRTIYLAGLPFSFENARLLMRSLYFAARKEKEMLEGYSTNIFCEVSVFPEVKRYCVINNSATTQETTVTFGEQESERLTLNAYEIVWRDLL</sequence>
<dbReference type="GO" id="GO:0004645">
    <property type="term" value="F:1,4-alpha-oligoglucan phosphorylase activity"/>
    <property type="evidence" value="ECO:0007669"/>
    <property type="project" value="InterPro"/>
</dbReference>
<accession>A0A1T4QQG0</accession>
<dbReference type="EMBL" id="FUXI01000032">
    <property type="protein sequence ID" value="SKA06003.1"/>
    <property type="molecule type" value="Genomic_DNA"/>
</dbReference>
<dbReference type="Gene3D" id="2.60.40.10">
    <property type="entry name" value="Immunoglobulins"/>
    <property type="match status" value="1"/>
</dbReference>
<dbReference type="STRING" id="263852.SAMN02745116_02281"/>
<evidence type="ECO:0000259" key="2">
    <source>
        <dbReference type="Pfam" id="PF17385"/>
    </source>
</evidence>
<evidence type="ECO:0000313" key="4">
    <source>
        <dbReference type="EMBL" id="SKA06003.1"/>
    </source>
</evidence>
<reference evidence="4 5" key="1">
    <citation type="submission" date="2017-02" db="EMBL/GenBank/DDBJ databases">
        <authorList>
            <person name="Peterson S.W."/>
        </authorList>
    </citation>
    <scope>NUCLEOTIDE SEQUENCE [LARGE SCALE GENOMIC DNA]</scope>
    <source>
        <strain evidence="4 5">ATCC BAA-1030</strain>
    </source>
</reference>
<dbReference type="Pfam" id="PF09508">
    <property type="entry name" value="Lact_bio_phlase"/>
    <property type="match status" value="1"/>
</dbReference>
<gene>
    <name evidence="4" type="ORF">SAMN02745116_02281</name>
</gene>
<dbReference type="InterPro" id="IPR035356">
    <property type="entry name" value="LBP_C"/>
</dbReference>
<evidence type="ECO:0000259" key="1">
    <source>
        <dbReference type="Pfam" id="PF09508"/>
    </source>
</evidence>
<dbReference type="InterPro" id="IPR012711">
    <property type="entry name" value="Lacto-N-biose_phosphorylase"/>
</dbReference>
<dbReference type="NCBIfam" id="TIGR02336">
    <property type="entry name" value="1,3-beta-galactosyl-N-acetylhexosamine phosphorylase"/>
    <property type="match status" value="1"/>
</dbReference>
<name>A0A1T4QQG0_9ENTE</name>
<dbReference type="AlphaFoldDB" id="A0A1T4QQG0"/>
<dbReference type="InterPro" id="IPR035363">
    <property type="entry name" value="LBP_M"/>
</dbReference>
<evidence type="ECO:0000313" key="5">
    <source>
        <dbReference type="Proteomes" id="UP000190328"/>
    </source>
</evidence>
<dbReference type="SUPFAM" id="SSF52317">
    <property type="entry name" value="Class I glutamine amidotransferase-like"/>
    <property type="match status" value="1"/>
</dbReference>
<dbReference type="RefSeq" id="WP_234984667.1">
    <property type="nucleotide sequence ID" value="NZ_FUXI01000032.1"/>
</dbReference>
<keyword evidence="5" id="KW-1185">Reference proteome</keyword>
<dbReference type="Proteomes" id="UP000190328">
    <property type="component" value="Unassembled WGS sequence"/>
</dbReference>
<protein>
    <submittedName>
        <fullName evidence="4">1,3-beta-galactosyl-N-acetylhexosamine phosphorylase</fullName>
    </submittedName>
</protein>
<dbReference type="InterPro" id="IPR029062">
    <property type="entry name" value="Class_I_gatase-like"/>
</dbReference>
<evidence type="ECO:0000259" key="3">
    <source>
        <dbReference type="Pfam" id="PF17386"/>
    </source>
</evidence>
<dbReference type="Gene3D" id="2.60.40.1180">
    <property type="entry name" value="Golgi alpha-mannosidase II"/>
    <property type="match status" value="1"/>
</dbReference>
<dbReference type="Pfam" id="PF17385">
    <property type="entry name" value="LBP_M"/>
    <property type="match status" value="1"/>
</dbReference>
<dbReference type="Gene3D" id="3.20.20.80">
    <property type="entry name" value="Glycosidases"/>
    <property type="match status" value="1"/>
</dbReference>
<dbReference type="Pfam" id="PF17386">
    <property type="entry name" value="LBP_C"/>
    <property type="match status" value="1"/>
</dbReference>
<proteinExistence type="predicted"/>
<dbReference type="InterPro" id="IPR013783">
    <property type="entry name" value="Ig-like_fold"/>
</dbReference>
<dbReference type="InterPro" id="IPR035080">
    <property type="entry name" value="Lact_bio_phlase-like_N"/>
</dbReference>